<dbReference type="OrthoDB" id="6454267at2"/>
<dbReference type="PATRIC" id="fig|1157951.4.peg.3513"/>
<dbReference type="GO" id="GO:0007155">
    <property type="term" value="P:cell adhesion"/>
    <property type="evidence" value="ECO:0007669"/>
    <property type="project" value="InterPro"/>
</dbReference>
<dbReference type="KEGG" id="psi:S70_17515"/>
<dbReference type="InterPro" id="IPR036937">
    <property type="entry name" value="Adhesion_dom_fimbrial_sf"/>
</dbReference>
<dbReference type="Pfam" id="PF24223">
    <property type="entry name" value="MrpH_C"/>
    <property type="match status" value="1"/>
</dbReference>
<dbReference type="AlphaFoldDB" id="A0A140SSP2"/>
<feature type="domain" description="Fimbrial adhesin MrpH C-terminal" evidence="2">
    <location>
        <begin position="182"/>
        <end position="286"/>
    </location>
</feature>
<feature type="domain" description="Fimbrial adhesin MrpH N-terminal" evidence="1">
    <location>
        <begin position="55"/>
        <end position="169"/>
    </location>
</feature>
<name>A0A140SSP2_PROSM</name>
<dbReference type="Gene3D" id="2.60.40.1090">
    <property type="entry name" value="Fimbrial-type adhesion domain"/>
    <property type="match status" value="1"/>
</dbReference>
<accession>A0A140SSP2</accession>
<reference evidence="4" key="2">
    <citation type="submission" date="2012-04" db="EMBL/GenBank/DDBJ databases">
        <title>Complete genome sequence of Providencia stuartii clinical isolate MRSN 2154.</title>
        <authorList>
            <person name="Clifford R.J."/>
            <person name="Hang J."/>
            <person name="Riley M.C."/>
            <person name="Onmus-Leone F."/>
            <person name="Kuschner R.A."/>
            <person name="Lesho E.P."/>
            <person name="Waterman P.E."/>
        </authorList>
    </citation>
    <scope>NUCLEOTIDE SEQUENCE [LARGE SCALE GENOMIC DNA]</scope>
    <source>
        <strain evidence="4">MRSN 2154</strain>
    </source>
</reference>
<protein>
    <submittedName>
        <fullName evidence="3">Uncharacterized protein</fullName>
    </submittedName>
</protein>
<evidence type="ECO:0000259" key="2">
    <source>
        <dbReference type="Pfam" id="PF24223"/>
    </source>
</evidence>
<organism evidence="3 4">
    <name type="scientific">Providencia stuartii (strain MRSN 2154)</name>
    <dbReference type="NCBI Taxonomy" id="1157951"/>
    <lineage>
        <taxon>Bacteria</taxon>
        <taxon>Pseudomonadati</taxon>
        <taxon>Pseudomonadota</taxon>
        <taxon>Gammaproteobacteria</taxon>
        <taxon>Enterobacterales</taxon>
        <taxon>Morganellaceae</taxon>
        <taxon>Providencia</taxon>
    </lineage>
</organism>
<dbReference type="RefSeq" id="WP_004918264.1">
    <property type="nucleotide sequence ID" value="NC_017731.1"/>
</dbReference>
<dbReference type="HOGENOM" id="CLU_088233_0_0_6"/>
<evidence type="ECO:0000313" key="3">
    <source>
        <dbReference type="EMBL" id="AFH95313.1"/>
    </source>
</evidence>
<sequence length="288" mass="30720">MYAKKAKIYGMLNTSRLSILLLIIALASLFPSRPANAIAYVMPVSMTSGAWPRVAMDILSWSEASGVTNPCYGSTECWVGPDVLYASGAPSLSGSCLDYGNCIRINQYRTAEEVAAAFRSAKGIPYRASFVIDSPNATCIGLFYVNHKPTPGVRNAIQWPGSVCGKIPPTNQTCSISLPAFVNHGALSNTSLNGKTNSVSGNITCTQATNINLFARSTTGERYVYLNSTSNFYSNPLINNQNGWNGVNMNISGNNAANSFTFTSELHASGTVTPGYYTGNAVVIIAFN</sequence>
<proteinExistence type="predicted"/>
<dbReference type="InterPro" id="IPR057010">
    <property type="entry name" value="MrpH_C"/>
</dbReference>
<dbReference type="InterPro" id="IPR057009">
    <property type="entry name" value="MrpH_N"/>
</dbReference>
<evidence type="ECO:0000259" key="1">
    <source>
        <dbReference type="Pfam" id="PF24222"/>
    </source>
</evidence>
<reference evidence="3 4" key="1">
    <citation type="journal article" date="2012" name="J. Bacteriol.">
        <title>Complete Genome Sequence of Providencia stuartii Clinical Isolate MRSN 2154.</title>
        <authorList>
            <person name="Clifford R.J."/>
            <person name="Hang J."/>
            <person name="Riley M.C."/>
            <person name="Onmus-Leone F."/>
            <person name="Kuschner R.A."/>
            <person name="Lesho E.P."/>
            <person name="Waterman P.E."/>
        </authorList>
    </citation>
    <scope>NUCLEOTIDE SEQUENCE [LARGE SCALE GENOMIC DNA]</scope>
    <source>
        <strain evidence="3 4">MRSN 2154</strain>
    </source>
</reference>
<dbReference type="Proteomes" id="UP000005012">
    <property type="component" value="Chromosome"/>
</dbReference>
<dbReference type="Pfam" id="PF24222">
    <property type="entry name" value="MrpH_N"/>
    <property type="match status" value="1"/>
</dbReference>
<dbReference type="EMBL" id="CP003488">
    <property type="protein sequence ID" value="AFH95313.1"/>
    <property type="molecule type" value="Genomic_DNA"/>
</dbReference>
<evidence type="ECO:0000313" key="4">
    <source>
        <dbReference type="Proteomes" id="UP000005012"/>
    </source>
</evidence>
<dbReference type="GeneID" id="93519971"/>
<gene>
    <name evidence="3" type="ordered locus">S70_17515</name>
</gene>
<dbReference type="GO" id="GO:0009289">
    <property type="term" value="C:pilus"/>
    <property type="evidence" value="ECO:0007669"/>
    <property type="project" value="InterPro"/>
</dbReference>